<feature type="compositionally biased region" description="Basic and acidic residues" evidence="1">
    <location>
        <begin position="44"/>
        <end position="56"/>
    </location>
</feature>
<feature type="region of interest" description="Disordered" evidence="1">
    <location>
        <begin position="102"/>
        <end position="143"/>
    </location>
</feature>
<evidence type="ECO:0000313" key="3">
    <source>
        <dbReference type="Proteomes" id="UP000626109"/>
    </source>
</evidence>
<organism evidence="2 3">
    <name type="scientific">Polarella glacialis</name>
    <name type="common">Dinoflagellate</name>
    <dbReference type="NCBI Taxonomy" id="89957"/>
    <lineage>
        <taxon>Eukaryota</taxon>
        <taxon>Sar</taxon>
        <taxon>Alveolata</taxon>
        <taxon>Dinophyceae</taxon>
        <taxon>Suessiales</taxon>
        <taxon>Suessiaceae</taxon>
        <taxon>Polarella</taxon>
    </lineage>
</organism>
<protein>
    <submittedName>
        <fullName evidence="2">Uncharacterized protein</fullName>
    </submittedName>
</protein>
<dbReference type="Proteomes" id="UP000626109">
    <property type="component" value="Unassembled WGS sequence"/>
</dbReference>
<accession>A0A813JDA8</accession>
<sequence length="143" mass="15357">MFNRRPHPPSPGTAKSVVYSAQTFPRDPNAQNPQSHGKRSQHPLQEEPDVRQEKAQDLIVKRGAEAAQGKPSSCDRGLFSPDLASCVLPTGQKRLETFNACGEETHRASTDSESAGGEFSPATQHAGSRGVPNEGASYSDTKN</sequence>
<feature type="compositionally biased region" description="Polar residues" evidence="1">
    <location>
        <begin position="19"/>
        <end position="35"/>
    </location>
</feature>
<dbReference type="EMBL" id="CAJNNW010024803">
    <property type="protein sequence ID" value="CAE8674330.1"/>
    <property type="molecule type" value="Genomic_DNA"/>
</dbReference>
<proteinExistence type="predicted"/>
<evidence type="ECO:0000256" key="1">
    <source>
        <dbReference type="SAM" id="MobiDB-lite"/>
    </source>
</evidence>
<reference evidence="2" key="1">
    <citation type="submission" date="2021-02" db="EMBL/GenBank/DDBJ databases">
        <authorList>
            <person name="Dougan E. K."/>
            <person name="Rhodes N."/>
            <person name="Thang M."/>
            <person name="Chan C."/>
        </authorList>
    </citation>
    <scope>NUCLEOTIDE SEQUENCE</scope>
</reference>
<comment type="caution">
    <text evidence="2">The sequence shown here is derived from an EMBL/GenBank/DDBJ whole genome shotgun (WGS) entry which is preliminary data.</text>
</comment>
<dbReference type="AlphaFoldDB" id="A0A813JDA8"/>
<gene>
    <name evidence="2" type="ORF">PGLA2088_LOCUS18908</name>
</gene>
<feature type="region of interest" description="Disordered" evidence="1">
    <location>
        <begin position="1"/>
        <end position="56"/>
    </location>
</feature>
<name>A0A813JDA8_POLGL</name>
<evidence type="ECO:0000313" key="2">
    <source>
        <dbReference type="EMBL" id="CAE8674330.1"/>
    </source>
</evidence>